<proteinExistence type="predicted"/>
<name>A0AAW2G7X6_9HYME</name>
<gene>
    <name evidence="2" type="ORF">PUN28_005779</name>
</gene>
<keyword evidence="1" id="KW-1133">Transmembrane helix</keyword>
<protein>
    <submittedName>
        <fullName evidence="2">Uncharacterized protein</fullName>
    </submittedName>
</protein>
<keyword evidence="1" id="KW-0472">Membrane</keyword>
<evidence type="ECO:0000313" key="2">
    <source>
        <dbReference type="EMBL" id="KAL0123497.1"/>
    </source>
</evidence>
<accession>A0AAW2G7X6</accession>
<keyword evidence="1" id="KW-0812">Transmembrane</keyword>
<evidence type="ECO:0000256" key="1">
    <source>
        <dbReference type="SAM" id="Phobius"/>
    </source>
</evidence>
<reference evidence="2 3" key="1">
    <citation type="submission" date="2023-03" db="EMBL/GenBank/DDBJ databases">
        <title>High recombination rates correlate with genetic variation in Cardiocondyla obscurior ants.</title>
        <authorList>
            <person name="Errbii M."/>
        </authorList>
    </citation>
    <scope>NUCLEOTIDE SEQUENCE [LARGE SCALE GENOMIC DNA]</scope>
    <source>
        <strain evidence="2">Alpha-2009</strain>
        <tissue evidence="2">Whole body</tissue>
    </source>
</reference>
<sequence>MQSPRTKEKTPDQTRKSFVVRPNFSSKTYMGLIIRTAREKEMSRNKLRLILDDAVQRRFISGRLRREKTGRQRLRHVFPRRKFAEGTGGEVQRLAILSWQSRAASALRNPAVRNKERRQREEFVWACVHRINRSAGRRSANELYVHAIYYTYLGAACLSRALAAAFLVTFTHDVVGERLGRRKLPRRTVNYH</sequence>
<dbReference type="Proteomes" id="UP001430953">
    <property type="component" value="Unassembled WGS sequence"/>
</dbReference>
<dbReference type="AlphaFoldDB" id="A0AAW2G7X6"/>
<comment type="caution">
    <text evidence="2">The sequence shown here is derived from an EMBL/GenBank/DDBJ whole genome shotgun (WGS) entry which is preliminary data.</text>
</comment>
<feature type="transmembrane region" description="Helical" evidence="1">
    <location>
        <begin position="147"/>
        <end position="170"/>
    </location>
</feature>
<dbReference type="EMBL" id="JADYXP020000005">
    <property type="protein sequence ID" value="KAL0123497.1"/>
    <property type="molecule type" value="Genomic_DNA"/>
</dbReference>
<evidence type="ECO:0000313" key="3">
    <source>
        <dbReference type="Proteomes" id="UP001430953"/>
    </source>
</evidence>
<organism evidence="2 3">
    <name type="scientific">Cardiocondyla obscurior</name>
    <dbReference type="NCBI Taxonomy" id="286306"/>
    <lineage>
        <taxon>Eukaryota</taxon>
        <taxon>Metazoa</taxon>
        <taxon>Ecdysozoa</taxon>
        <taxon>Arthropoda</taxon>
        <taxon>Hexapoda</taxon>
        <taxon>Insecta</taxon>
        <taxon>Pterygota</taxon>
        <taxon>Neoptera</taxon>
        <taxon>Endopterygota</taxon>
        <taxon>Hymenoptera</taxon>
        <taxon>Apocrita</taxon>
        <taxon>Aculeata</taxon>
        <taxon>Formicoidea</taxon>
        <taxon>Formicidae</taxon>
        <taxon>Myrmicinae</taxon>
        <taxon>Cardiocondyla</taxon>
    </lineage>
</organism>
<keyword evidence="3" id="KW-1185">Reference proteome</keyword>